<proteinExistence type="predicted"/>
<reference evidence="4 6" key="2">
    <citation type="submission" date="2016-10" db="EMBL/GenBank/DDBJ databases">
        <authorList>
            <person name="Varghese N."/>
            <person name="Submissions S."/>
        </authorList>
    </citation>
    <scope>NUCLEOTIDE SEQUENCE [LARGE SCALE GENOMIC DNA]</scope>
    <source>
        <strain evidence="4 6">DSW-5</strain>
    </source>
</reference>
<dbReference type="InterPro" id="IPR015943">
    <property type="entry name" value="WD40/YVTN_repeat-like_dom_sf"/>
</dbReference>
<evidence type="ECO:0000313" key="4">
    <source>
        <dbReference type="EMBL" id="SEE58622.1"/>
    </source>
</evidence>
<evidence type="ECO:0000256" key="1">
    <source>
        <dbReference type="SAM" id="SignalP"/>
    </source>
</evidence>
<evidence type="ECO:0000313" key="3">
    <source>
        <dbReference type="EMBL" id="KOY53209.1"/>
    </source>
</evidence>
<accession>A0A0M9CJ53</accession>
<dbReference type="OrthoDB" id="9765926at2"/>
<dbReference type="PATRIC" id="fig|1300348.6.peg.2774"/>
<dbReference type="EMBL" id="LGBR01000001">
    <property type="protein sequence ID" value="KOY53209.1"/>
    <property type="molecule type" value="Genomic_DNA"/>
</dbReference>
<evidence type="ECO:0000259" key="2">
    <source>
        <dbReference type="PROSITE" id="PS50093"/>
    </source>
</evidence>
<keyword evidence="1" id="KW-0732">Signal</keyword>
<dbReference type="InterPro" id="IPR000601">
    <property type="entry name" value="PKD_dom"/>
</dbReference>
<dbReference type="Gene3D" id="2.130.10.10">
    <property type="entry name" value="YVTN repeat-like/Quinoprotein amine dehydrogenase"/>
    <property type="match status" value="1"/>
</dbReference>
<sequence length="901" mass="99707">MKTYLTLLCLCLSLSFTAQNETIYWYFGNRAALNFDKGELEVLGDSAMDAPFGSASIANEDGLLMFYSDGATVWNRNHEIMENGSGLAGDPNNFQSAIIVPKPGTNDVYYLFYARSENSTNPLVTAGSFYSEIEFSNEFPLGKVVTKNGFLDSNAPSEKLTAVHHKSGESFWLLILTAANSDPEELKTIFKAYPITDAGINFNARVTNLDFGIEQLGAMKFSVDGKKLIVASKTTSQNTRYVHYFEFNNETGEITFNRNLLIDPPGANWPPKGIEVSPNGQFVYISFDAGNNDGIFQYEIDGPGAQEDARAILYFRPNIVVESLQLANDQKIYVALSFENDDSTILGVINEPNEKSILANYTPLSPELNPGTSKKGLPNFIQSYFASKIVTENQCFVDPFTFSSTSYATISDAVWDFGDGNSGTGISTTHTYNAPGEYTVKGVLTVGSKKVTVYKVVEAYALPVLIPNQELIECDEDSDGLSIFNLFSITPKITNPALNEELFFYLSQSDLDNDIPISNPENFQNTVQNQEIFVKAVNENGCFESTSFIITARFVDLANIENFYVCEDSDGVVGDAKGLFDSDFLAASIRNQLNIPTSTLLSFYPTYLDAQTNLNEFDTNFTSTSGTIYVKAQEADLSCGGIQGFNIVVNATPPINLQDSYTICFDPSVKPPVIVSANAFNDSFEWKNANGDIVSTDQDFELNQVGQFSLTVYKLENGILCSNIKNFEVVNPPIPSFGDIIVNTEDEKNNTITVNINGNSSYEFSLNNVDFFGDANNYFFSNVDAGLQTIYVRDTNTCEQSIQINVSVIGFKKYFTPNGDGENDFWNVKGLDKTSFKSIDVQIFDRFGKLIYSITNFDALGWNGSYNGKNLNSNNFWFKAKIVDKDDNEINESGNFSLIRD</sequence>
<dbReference type="InterPro" id="IPR026341">
    <property type="entry name" value="T9SS_type_B"/>
</dbReference>
<gene>
    <name evidence="3" type="ORF">I602_2769</name>
    <name evidence="4" type="ORF">SAMN05444353_2549</name>
</gene>
<dbReference type="EMBL" id="FNUE01000002">
    <property type="protein sequence ID" value="SEE58622.1"/>
    <property type="molecule type" value="Genomic_DNA"/>
</dbReference>
<dbReference type="RefSeq" id="WP_053975237.1">
    <property type="nucleotide sequence ID" value="NZ_FNUE01000002.1"/>
</dbReference>
<organism evidence="3 5">
    <name type="scientific">Polaribacter dokdonensis DSW-5</name>
    <dbReference type="NCBI Taxonomy" id="1300348"/>
    <lineage>
        <taxon>Bacteria</taxon>
        <taxon>Pseudomonadati</taxon>
        <taxon>Bacteroidota</taxon>
        <taxon>Flavobacteriia</taxon>
        <taxon>Flavobacteriales</taxon>
        <taxon>Flavobacteriaceae</taxon>
    </lineage>
</organism>
<dbReference type="InterPro" id="IPR035986">
    <property type="entry name" value="PKD_dom_sf"/>
</dbReference>
<dbReference type="SUPFAM" id="SSF49299">
    <property type="entry name" value="PKD domain"/>
    <property type="match status" value="1"/>
</dbReference>
<feature type="chain" id="PRO_5005833107" evidence="1">
    <location>
        <begin position="21"/>
        <end position="901"/>
    </location>
</feature>
<dbReference type="NCBIfam" id="TIGR04131">
    <property type="entry name" value="Bac_Flav_CTERM"/>
    <property type="match status" value="1"/>
</dbReference>
<feature type="domain" description="PKD" evidence="2">
    <location>
        <begin position="415"/>
        <end position="441"/>
    </location>
</feature>
<dbReference type="PROSITE" id="PS50093">
    <property type="entry name" value="PKD"/>
    <property type="match status" value="1"/>
</dbReference>
<reference evidence="3 5" key="1">
    <citation type="submission" date="2015-07" db="EMBL/GenBank/DDBJ databases">
        <title>Genome of Polaribacter dokdonenesis DSW-5, isolated from seawater off Dokdo in Korea.</title>
        <authorList>
            <person name="Yoon K."/>
            <person name="Song J.Y."/>
            <person name="Kim J.F."/>
        </authorList>
    </citation>
    <scope>NUCLEOTIDE SEQUENCE [LARGE SCALE GENOMIC DNA]</scope>
    <source>
        <strain evidence="3 5">DSW-5</strain>
    </source>
</reference>
<dbReference type="CDD" id="cd00146">
    <property type="entry name" value="PKD"/>
    <property type="match status" value="1"/>
</dbReference>
<dbReference type="AlphaFoldDB" id="A0A0M9CJ53"/>
<dbReference type="Proteomes" id="UP000037716">
    <property type="component" value="Unassembled WGS sequence"/>
</dbReference>
<dbReference type="Gene3D" id="2.60.40.10">
    <property type="entry name" value="Immunoglobulins"/>
    <property type="match status" value="1"/>
</dbReference>
<keyword evidence="6" id="KW-1185">Reference proteome</keyword>
<protein>
    <submittedName>
        <fullName evidence="4">Gliding motility-associated C-terminal domain-containing protein</fullName>
    </submittedName>
    <submittedName>
        <fullName evidence="3">PDK repeat-containing protein</fullName>
    </submittedName>
</protein>
<evidence type="ECO:0000313" key="5">
    <source>
        <dbReference type="Proteomes" id="UP000037716"/>
    </source>
</evidence>
<feature type="signal peptide" evidence="1">
    <location>
        <begin position="1"/>
        <end position="20"/>
    </location>
</feature>
<dbReference type="STRING" id="1300348.I602_2769"/>
<dbReference type="SUPFAM" id="SSF82171">
    <property type="entry name" value="DPP6 N-terminal domain-like"/>
    <property type="match status" value="1"/>
</dbReference>
<name>A0A0M9CJ53_9FLAO</name>
<dbReference type="InterPro" id="IPR013783">
    <property type="entry name" value="Ig-like_fold"/>
</dbReference>
<dbReference type="Proteomes" id="UP000183071">
    <property type="component" value="Unassembled WGS sequence"/>
</dbReference>
<evidence type="ECO:0000313" key="6">
    <source>
        <dbReference type="Proteomes" id="UP000183071"/>
    </source>
</evidence>
<dbReference type="Pfam" id="PF18911">
    <property type="entry name" value="PKD_4"/>
    <property type="match status" value="1"/>
</dbReference>
<dbReference type="Pfam" id="PF13585">
    <property type="entry name" value="CHU_C"/>
    <property type="match status" value="1"/>
</dbReference>
<comment type="caution">
    <text evidence="3">The sequence shown here is derived from an EMBL/GenBank/DDBJ whole genome shotgun (WGS) entry which is preliminary data.</text>
</comment>